<dbReference type="Pfam" id="PF10094">
    <property type="entry name" value="DUF2332"/>
    <property type="match status" value="1"/>
</dbReference>
<protein>
    <recommendedName>
        <fullName evidence="4">DUF2332 domain-containing protein</fullName>
    </recommendedName>
</protein>
<sequence>ALALRLAGGLHALVLAGQAPALAACYPPHPAPADAAFLTALQATLAAQEESLRGFLASAPQTNEVGRSAVLLGGFLKIAAATALPLRLLEIGASAGLNLAWDRFFYRLGAAEWGDPESPVQLRPEWHGPLPPLGAPLSVMAREGCDLAPVPVRDPAQALRLRAYVWPDQHERLARLDGAIVLARQLGTEVAPADALDWLRPRLRPATGAATVLYHSIMWQYLPEATQQGILALLRAAAAAATPQAPLAWLRFEMPPGGGPAELRLTLWPGGAERRLATAHPHGQRIDWLGAQPGNPPPHPPN</sequence>
<dbReference type="InterPro" id="IPR011200">
    <property type="entry name" value="UCP012608"/>
</dbReference>
<dbReference type="RefSeq" id="WP_007006020.1">
    <property type="nucleotide sequence ID" value="NZ_GG770880.1"/>
</dbReference>
<accession>D5RUF0</accession>
<proteinExistence type="predicted"/>
<evidence type="ECO:0000313" key="3">
    <source>
        <dbReference type="Proteomes" id="UP000005324"/>
    </source>
</evidence>
<name>D5RUF0_9PROT</name>
<comment type="caution">
    <text evidence="2">The sequence shown here is derived from an EMBL/GenBank/DDBJ whole genome shotgun (WGS) entry which is preliminary data.</text>
</comment>
<gene>
    <name evidence="2" type="ORF">HMPREF0731_4712</name>
</gene>
<keyword evidence="3" id="KW-1185">Reference proteome</keyword>
<dbReference type="HOGENOM" id="CLU_919845_0_0_5"/>
<dbReference type="OrthoDB" id="7666987at2"/>
<evidence type="ECO:0008006" key="4">
    <source>
        <dbReference type="Google" id="ProtNLM"/>
    </source>
</evidence>
<organism evidence="2 3">
    <name type="scientific">Pseudoroseomonas cervicalis ATCC 49957</name>
    <dbReference type="NCBI Taxonomy" id="525371"/>
    <lineage>
        <taxon>Bacteria</taxon>
        <taxon>Pseudomonadati</taxon>
        <taxon>Pseudomonadota</taxon>
        <taxon>Alphaproteobacteria</taxon>
        <taxon>Acetobacterales</taxon>
        <taxon>Roseomonadaceae</taxon>
        <taxon>Roseomonas</taxon>
    </lineage>
</organism>
<dbReference type="AlphaFoldDB" id="D5RUF0"/>
<reference evidence="2 3" key="1">
    <citation type="submission" date="2010-04" db="EMBL/GenBank/DDBJ databases">
        <authorList>
            <person name="Qin X."/>
            <person name="Bachman B."/>
            <person name="Battles P."/>
            <person name="Bell A."/>
            <person name="Bess C."/>
            <person name="Bickham C."/>
            <person name="Chaboub L."/>
            <person name="Chen D."/>
            <person name="Coyle M."/>
            <person name="Deiros D.R."/>
            <person name="Dinh H."/>
            <person name="Forbes L."/>
            <person name="Fowler G."/>
            <person name="Francisco L."/>
            <person name="Fu Q."/>
            <person name="Gubbala S."/>
            <person name="Hale W."/>
            <person name="Han Y."/>
            <person name="Hemphill L."/>
            <person name="Highlander S.K."/>
            <person name="Hirani K."/>
            <person name="Hogues M."/>
            <person name="Jackson L."/>
            <person name="Jakkamsetti A."/>
            <person name="Javaid M."/>
            <person name="Jiang H."/>
            <person name="Korchina V."/>
            <person name="Kovar C."/>
            <person name="Lara F."/>
            <person name="Lee S."/>
            <person name="Mata R."/>
            <person name="Mathew T."/>
            <person name="Moen C."/>
            <person name="Morales K."/>
            <person name="Munidasa M."/>
            <person name="Nazareth L."/>
            <person name="Ngo R."/>
            <person name="Nguyen L."/>
            <person name="Okwuonu G."/>
            <person name="Ongeri F."/>
            <person name="Patil S."/>
            <person name="Petrosino J."/>
            <person name="Pham C."/>
            <person name="Pham P."/>
            <person name="Pu L.-L."/>
            <person name="Puazo M."/>
            <person name="Raj R."/>
            <person name="Reid J."/>
            <person name="Rouhana J."/>
            <person name="Saada N."/>
            <person name="Shang Y."/>
            <person name="Simmons D."/>
            <person name="Thornton R."/>
            <person name="Warren J."/>
            <person name="Weissenberger G."/>
            <person name="Zhang J."/>
            <person name="Zhang L."/>
            <person name="Zhou C."/>
            <person name="Zhu D."/>
            <person name="Muzny D."/>
            <person name="Worley K."/>
            <person name="Gibbs R."/>
        </authorList>
    </citation>
    <scope>NUCLEOTIDE SEQUENCE [LARGE SCALE GENOMIC DNA]</scope>
    <source>
        <strain evidence="2 3">ATCC 49957</strain>
    </source>
</reference>
<keyword evidence="1" id="KW-0732">Signal</keyword>
<evidence type="ECO:0000256" key="1">
    <source>
        <dbReference type="SAM" id="SignalP"/>
    </source>
</evidence>
<dbReference type="EMBL" id="ADVL01000981">
    <property type="protein sequence ID" value="EFH09068.1"/>
    <property type="molecule type" value="Genomic_DNA"/>
</dbReference>
<feature type="signal peptide" evidence="1">
    <location>
        <begin position="1"/>
        <end position="23"/>
    </location>
</feature>
<dbReference type="Proteomes" id="UP000005324">
    <property type="component" value="Unassembled WGS sequence"/>
</dbReference>
<dbReference type="PIRSF" id="PIRSF012608">
    <property type="entry name" value="UCP012608"/>
    <property type="match status" value="1"/>
</dbReference>
<feature type="chain" id="PRO_5003076186" description="DUF2332 domain-containing protein" evidence="1">
    <location>
        <begin position="24"/>
        <end position="302"/>
    </location>
</feature>
<evidence type="ECO:0000313" key="2">
    <source>
        <dbReference type="EMBL" id="EFH09068.1"/>
    </source>
</evidence>
<feature type="non-terminal residue" evidence="2">
    <location>
        <position position="1"/>
    </location>
</feature>